<reference evidence="1 2" key="1">
    <citation type="journal article" date="2015" name="Environ. Microbiol.">
        <title>Genome analyses suggest the presence of polyploidy and recent human-driven expansions in eight global populations of the honeybee pathogen Nosema ceranae.</title>
        <authorList>
            <person name="Pelin A."/>
            <person name="Selman M."/>
            <person name="Aris-Brosou S."/>
            <person name="Farinelli L."/>
            <person name="Corradi N."/>
        </authorList>
    </citation>
    <scope>NUCLEOTIDE SEQUENCE [LARGE SCALE GENOMIC DNA]</scope>
    <source>
        <strain evidence="1 2">PA08 1199</strain>
    </source>
</reference>
<proteinExistence type="predicted"/>
<dbReference type="VEuPathDB" id="MicrosporidiaDB:AAJ76_1890004573"/>
<keyword evidence="2" id="KW-1185">Reference proteome</keyword>
<comment type="caution">
    <text evidence="1">The sequence shown here is derived from an EMBL/GenBank/DDBJ whole genome shotgun (WGS) entry which is preliminary data.</text>
</comment>
<dbReference type="Proteomes" id="UP000034350">
    <property type="component" value="Unassembled WGS sequence"/>
</dbReference>
<protein>
    <submittedName>
        <fullName evidence="1">Uncharacterized protein</fullName>
    </submittedName>
</protein>
<organism evidence="1 2">
    <name type="scientific">Vairimorpha ceranae</name>
    <dbReference type="NCBI Taxonomy" id="40302"/>
    <lineage>
        <taxon>Eukaryota</taxon>
        <taxon>Fungi</taxon>
        <taxon>Fungi incertae sedis</taxon>
        <taxon>Microsporidia</taxon>
        <taxon>Nosematidae</taxon>
        <taxon>Vairimorpha</taxon>
    </lineage>
</organism>
<dbReference type="EMBL" id="JPQZ01000189">
    <property type="protein sequence ID" value="KKO73882.1"/>
    <property type="molecule type" value="Genomic_DNA"/>
</dbReference>
<sequence>MINLKILLLFLKSYFLLLTFKCTNKCLLRNIFLYDNLSTNIDSK</sequence>
<gene>
    <name evidence="1" type="ORF">AAJ76_1890004573</name>
</gene>
<accession>A0A0F9YM80</accession>
<dbReference type="RefSeq" id="XP_024329624.1">
    <property type="nucleotide sequence ID" value="XM_024474333.1"/>
</dbReference>
<dbReference type="AlphaFoldDB" id="A0A0F9YM80"/>
<evidence type="ECO:0000313" key="1">
    <source>
        <dbReference type="EMBL" id="KKO73882.1"/>
    </source>
</evidence>
<dbReference type="GeneID" id="36319249"/>
<name>A0A0F9YM80_9MICR</name>
<evidence type="ECO:0000313" key="2">
    <source>
        <dbReference type="Proteomes" id="UP000034350"/>
    </source>
</evidence>